<feature type="transmembrane region" description="Helical" evidence="7">
    <location>
        <begin position="114"/>
        <end position="132"/>
    </location>
</feature>
<evidence type="ECO:0000256" key="6">
    <source>
        <dbReference type="ARBA" id="ARBA00023136"/>
    </source>
</evidence>
<dbReference type="PIRSF" id="PIRSF006060">
    <property type="entry name" value="AA_transporter"/>
    <property type="match status" value="1"/>
</dbReference>
<dbReference type="Proteomes" id="UP000430692">
    <property type="component" value="Unassembled WGS sequence"/>
</dbReference>
<keyword evidence="5 7" id="KW-1133">Transmembrane helix</keyword>
<keyword evidence="6 7" id="KW-0472">Membrane</keyword>
<dbReference type="EMBL" id="WUUL01000001">
    <property type="protein sequence ID" value="MXQ52363.1"/>
    <property type="molecule type" value="Genomic_DNA"/>
</dbReference>
<feature type="transmembrane region" description="Helical" evidence="7">
    <location>
        <begin position="321"/>
        <end position="342"/>
    </location>
</feature>
<evidence type="ECO:0000259" key="8">
    <source>
        <dbReference type="Pfam" id="PF00324"/>
    </source>
</evidence>
<evidence type="ECO:0000256" key="5">
    <source>
        <dbReference type="ARBA" id="ARBA00022989"/>
    </source>
</evidence>
<dbReference type="Gene3D" id="1.20.1740.10">
    <property type="entry name" value="Amino acid/polyamine transporter I"/>
    <property type="match status" value="1"/>
</dbReference>
<feature type="transmembrane region" description="Helical" evidence="7">
    <location>
        <begin position="33"/>
        <end position="53"/>
    </location>
</feature>
<dbReference type="AlphaFoldDB" id="A0A6I4VMU6"/>
<dbReference type="GO" id="GO:0055085">
    <property type="term" value="P:transmembrane transport"/>
    <property type="evidence" value="ECO:0007669"/>
    <property type="project" value="InterPro"/>
</dbReference>
<sequence>MKSRHLYMLSLGGVIGTGLFLNTGLIINQSGYGGALLAFLFGGLLLYLVMTCLGELSVRMPETGAFQVYATKYIGPASGFTVGWVYWLGSATTAGVEFTAAGILMKRWFPNVDIWVWCALFIVLLFTLNALSTKGFAESEYWFAGIKVVAVILFILIGCAAIFGLVDMHDRPAPFFSHFTGGNLFPAGIAIVFVTMMNVVFSYQGSELIGIAAGESENPEKHIPRAIKNVLVRIFVFYIASVVILSAIFPAKELGVLESPFVSLLDLVGIPYAADIMNFVILTALLSVGNSCLYASTRLLWSLSHSGMAPKVFGKLSSRGVPMAALLLTMAFSLLSLLTSVYAADTVYIGLSAISGIAVTIAWMSIALSQYNFRKQFLRDGGKVGDLKFATPFYPVLPILCLIMCTVFLIFPVFDPVQRTSLFYGLGFVALCYIYYYFRYGRKKHISK</sequence>
<dbReference type="GO" id="GO:0016020">
    <property type="term" value="C:membrane"/>
    <property type="evidence" value="ECO:0007669"/>
    <property type="project" value="UniProtKB-SubCell"/>
</dbReference>
<dbReference type="Pfam" id="PF00324">
    <property type="entry name" value="AA_permease"/>
    <property type="match status" value="1"/>
</dbReference>
<gene>
    <name evidence="9" type="ORF">GSM42_01065</name>
</gene>
<name>A0A6I4VMU6_9BACL</name>
<dbReference type="PANTHER" id="PTHR43495">
    <property type="entry name" value="GABA PERMEASE"/>
    <property type="match status" value="1"/>
</dbReference>
<evidence type="ECO:0000256" key="2">
    <source>
        <dbReference type="ARBA" id="ARBA00022448"/>
    </source>
</evidence>
<protein>
    <submittedName>
        <fullName evidence="9">Amino acid permease</fullName>
    </submittedName>
</protein>
<dbReference type="GO" id="GO:0006865">
    <property type="term" value="P:amino acid transport"/>
    <property type="evidence" value="ECO:0007669"/>
    <property type="project" value="UniProtKB-KW"/>
</dbReference>
<comment type="subcellular location">
    <subcellularLocation>
        <location evidence="1">Membrane</location>
        <topology evidence="1">Multi-pass membrane protein</topology>
    </subcellularLocation>
</comment>
<evidence type="ECO:0000256" key="4">
    <source>
        <dbReference type="ARBA" id="ARBA00022970"/>
    </source>
</evidence>
<feature type="transmembrane region" description="Helical" evidence="7">
    <location>
        <begin position="73"/>
        <end position="94"/>
    </location>
</feature>
<feature type="transmembrane region" description="Helical" evidence="7">
    <location>
        <begin position="348"/>
        <end position="368"/>
    </location>
</feature>
<evidence type="ECO:0000313" key="10">
    <source>
        <dbReference type="Proteomes" id="UP000430692"/>
    </source>
</evidence>
<feature type="transmembrane region" description="Helical" evidence="7">
    <location>
        <begin position="7"/>
        <end position="27"/>
    </location>
</feature>
<keyword evidence="10" id="KW-1185">Reference proteome</keyword>
<keyword evidence="3 7" id="KW-0812">Transmembrane</keyword>
<feature type="transmembrane region" description="Helical" evidence="7">
    <location>
        <begin position="230"/>
        <end position="251"/>
    </location>
</feature>
<feature type="transmembrane region" description="Helical" evidence="7">
    <location>
        <begin position="184"/>
        <end position="203"/>
    </location>
</feature>
<reference evidence="9 10" key="1">
    <citation type="submission" date="2019-12" db="EMBL/GenBank/DDBJ databases">
        <title>Whole-genome analyses of novel actinobacteria.</title>
        <authorList>
            <person name="Sahin N."/>
            <person name="Saygin H."/>
        </authorList>
    </citation>
    <scope>NUCLEOTIDE SEQUENCE [LARGE SCALE GENOMIC DNA]</scope>
    <source>
        <strain evidence="9 10">KC615</strain>
    </source>
</reference>
<proteinExistence type="predicted"/>
<dbReference type="InterPro" id="IPR004841">
    <property type="entry name" value="AA-permease/SLC12A_dom"/>
</dbReference>
<feature type="transmembrane region" description="Helical" evidence="7">
    <location>
        <begin position="276"/>
        <end position="301"/>
    </location>
</feature>
<dbReference type="FunFam" id="1.20.1740.10:FF:000001">
    <property type="entry name" value="Amino acid permease"/>
    <property type="match status" value="1"/>
</dbReference>
<dbReference type="RefSeq" id="WP_160799674.1">
    <property type="nucleotide sequence ID" value="NZ_WUUL01000001.1"/>
</dbReference>
<organism evidence="9 10">
    <name type="scientific">Shimazuella alba</name>
    <dbReference type="NCBI Taxonomy" id="2690964"/>
    <lineage>
        <taxon>Bacteria</taxon>
        <taxon>Bacillati</taxon>
        <taxon>Bacillota</taxon>
        <taxon>Bacilli</taxon>
        <taxon>Bacillales</taxon>
        <taxon>Thermoactinomycetaceae</taxon>
        <taxon>Shimazuella</taxon>
    </lineage>
</organism>
<accession>A0A6I4VMU6</accession>
<feature type="transmembrane region" description="Helical" evidence="7">
    <location>
        <begin position="389"/>
        <end position="414"/>
    </location>
</feature>
<evidence type="ECO:0000313" key="9">
    <source>
        <dbReference type="EMBL" id="MXQ52363.1"/>
    </source>
</evidence>
<dbReference type="PANTHER" id="PTHR43495:SF5">
    <property type="entry name" value="GAMMA-AMINOBUTYRIC ACID PERMEASE"/>
    <property type="match status" value="1"/>
</dbReference>
<evidence type="ECO:0000256" key="1">
    <source>
        <dbReference type="ARBA" id="ARBA00004141"/>
    </source>
</evidence>
<keyword evidence="2" id="KW-0813">Transport</keyword>
<keyword evidence="4" id="KW-0029">Amino-acid transport</keyword>
<feature type="domain" description="Amino acid permease/ SLC12A" evidence="8">
    <location>
        <begin position="5"/>
        <end position="439"/>
    </location>
</feature>
<evidence type="ECO:0000256" key="3">
    <source>
        <dbReference type="ARBA" id="ARBA00022692"/>
    </source>
</evidence>
<evidence type="ECO:0000256" key="7">
    <source>
        <dbReference type="SAM" id="Phobius"/>
    </source>
</evidence>
<comment type="caution">
    <text evidence="9">The sequence shown here is derived from an EMBL/GenBank/DDBJ whole genome shotgun (WGS) entry which is preliminary data.</text>
</comment>
<feature type="transmembrane region" description="Helical" evidence="7">
    <location>
        <begin position="420"/>
        <end position="438"/>
    </location>
</feature>
<feature type="transmembrane region" description="Helical" evidence="7">
    <location>
        <begin position="144"/>
        <end position="164"/>
    </location>
</feature>